<proteinExistence type="predicted"/>
<dbReference type="AlphaFoldDB" id="A0A5E4ZW94"/>
<dbReference type="Proteomes" id="UP000414136">
    <property type="component" value="Unassembled WGS sequence"/>
</dbReference>
<feature type="domain" description="TniQ" evidence="1">
    <location>
        <begin position="6"/>
        <end position="139"/>
    </location>
</feature>
<organism evidence="2 3">
    <name type="scientific">Pandoraea captiosa</name>
    <dbReference type="NCBI Taxonomy" id="2508302"/>
    <lineage>
        <taxon>Bacteria</taxon>
        <taxon>Pseudomonadati</taxon>
        <taxon>Pseudomonadota</taxon>
        <taxon>Betaproteobacteria</taxon>
        <taxon>Burkholderiales</taxon>
        <taxon>Burkholderiaceae</taxon>
        <taxon>Pandoraea</taxon>
    </lineage>
</organism>
<evidence type="ECO:0000313" key="2">
    <source>
        <dbReference type="EMBL" id="VVE64563.1"/>
    </source>
</evidence>
<evidence type="ECO:0000259" key="1">
    <source>
        <dbReference type="Pfam" id="PF06527"/>
    </source>
</evidence>
<name>A0A5E4ZW94_9BURK</name>
<dbReference type="EMBL" id="CABPSQ010000002">
    <property type="protein sequence ID" value="VVE64563.1"/>
    <property type="molecule type" value="Genomic_DNA"/>
</dbReference>
<protein>
    <recommendedName>
        <fullName evidence="1">TniQ domain-containing protein</fullName>
    </recommendedName>
</protein>
<evidence type="ECO:0000313" key="3">
    <source>
        <dbReference type="Proteomes" id="UP000414136"/>
    </source>
</evidence>
<dbReference type="Pfam" id="PF06527">
    <property type="entry name" value="TniQ"/>
    <property type="match status" value="1"/>
</dbReference>
<keyword evidence="3" id="KW-1185">Reference proteome</keyword>
<dbReference type="OrthoDB" id="8949629at2"/>
<dbReference type="InterPro" id="IPR009492">
    <property type="entry name" value="TniQ"/>
</dbReference>
<accession>A0A5E4ZW94</accession>
<reference evidence="2 3" key="1">
    <citation type="submission" date="2019-08" db="EMBL/GenBank/DDBJ databases">
        <authorList>
            <person name="Peeters C."/>
        </authorList>
    </citation>
    <scope>NUCLEOTIDE SEQUENCE [LARGE SCALE GENOMIC DNA]</scope>
    <source>
        <strain evidence="2 3">LMG 31118</strain>
    </source>
</reference>
<gene>
    <name evidence="2" type="ORF">PCA31118_01647</name>
</gene>
<sequence length="352" mass="39463">MFEHFPPLSDELLSSWLVRRALASGCEPIVVTSSFWPGLRVWARDLDRGTLPVPCGLPSQHRETYEKLTLRSIGERIVGGSELPRAVWPWVLAAGCRGARRLGGIQFCPECMSTVRDPYFGRKGRLAWRTGCEFHQCSLWDRCWSCGRAPEPHRLRAQDEHQAICAFCHADLRSAPRVPLSAGAARFQAWCNASMDSGHARFGELSLPPCDALALARFIVFLIRAGMRTRHAGLIEFLARMDIDVHDVHAPVSALPIELLGTRDRIDLFARAMSILDRGAADFRREAQQLSLTVGCFRLATHHPPACFDSIVGTLPDARPHVRVRSGQRTQRRRGRGSVETMCARLQRRSKL</sequence>